<feature type="domain" description="Glycosyl transferase family 3" evidence="10">
    <location>
        <begin position="79"/>
        <end position="328"/>
    </location>
</feature>
<dbReference type="EC" id="2.4.2.18" evidence="9"/>
<keyword evidence="13" id="KW-1185">Reference proteome</keyword>
<dbReference type="InterPro" id="IPR000312">
    <property type="entry name" value="Glycosyl_Trfase_fam3"/>
</dbReference>
<evidence type="ECO:0000256" key="4">
    <source>
        <dbReference type="ARBA" id="ARBA00022679"/>
    </source>
</evidence>
<dbReference type="SUPFAM" id="SSF52418">
    <property type="entry name" value="Nucleoside phosphorylase/phosphoribosyltransferase catalytic domain"/>
    <property type="match status" value="1"/>
</dbReference>
<keyword evidence="2 9" id="KW-0028">Amino-acid biosynthesis</keyword>
<feature type="binding site" evidence="9">
    <location>
        <position position="115"/>
    </location>
    <ligand>
        <name>anthranilate</name>
        <dbReference type="ChEBI" id="CHEBI:16567"/>
        <label>1</label>
    </ligand>
</feature>
<evidence type="ECO:0000259" key="10">
    <source>
        <dbReference type="Pfam" id="PF00591"/>
    </source>
</evidence>
<dbReference type="Pfam" id="PF00591">
    <property type="entry name" value="Glycos_transf_3"/>
    <property type="match status" value="1"/>
</dbReference>
<dbReference type="Gene3D" id="1.20.970.10">
    <property type="entry name" value="Transferase, Pyrimidine Nucleoside Phosphorylase, Chain C"/>
    <property type="match status" value="1"/>
</dbReference>
<dbReference type="Proteomes" id="UP000218244">
    <property type="component" value="Chromosome"/>
</dbReference>
<comment type="cofactor">
    <cofactor evidence="9">
        <name>Mg(2+)</name>
        <dbReference type="ChEBI" id="CHEBI:18420"/>
    </cofactor>
    <text evidence="9">Binds 2 magnesium ions per monomer.</text>
</comment>
<gene>
    <name evidence="9 12" type="primary">trpD</name>
    <name evidence="12" type="ORF">N24_3122</name>
</gene>
<comment type="similarity">
    <text evidence="9">Belongs to the anthranilate phosphoribosyltransferase family.</text>
</comment>
<feature type="binding site" evidence="9">
    <location>
        <position position="92"/>
    </location>
    <ligand>
        <name>5-phospho-alpha-D-ribose 1-diphosphate</name>
        <dbReference type="ChEBI" id="CHEBI:58017"/>
    </ligand>
</feature>
<evidence type="ECO:0000313" key="12">
    <source>
        <dbReference type="EMBL" id="BAU97384.1"/>
    </source>
</evidence>
<dbReference type="SUPFAM" id="SSF47648">
    <property type="entry name" value="Nucleoside phosphorylase/phosphoribosyltransferase N-terminal domain"/>
    <property type="match status" value="1"/>
</dbReference>
<dbReference type="EMBL" id="AP017369">
    <property type="protein sequence ID" value="BAU97384.1"/>
    <property type="molecule type" value="Genomic_DNA"/>
</dbReference>
<dbReference type="InterPro" id="IPR035902">
    <property type="entry name" value="Nuc_phospho_transferase"/>
</dbReference>
<dbReference type="GO" id="GO:0000287">
    <property type="term" value="F:magnesium ion binding"/>
    <property type="evidence" value="ECO:0007669"/>
    <property type="project" value="UniProtKB-UniRule"/>
</dbReference>
<keyword evidence="9" id="KW-0460">Magnesium</keyword>
<dbReference type="GO" id="GO:0000162">
    <property type="term" value="P:L-tryptophan biosynthetic process"/>
    <property type="evidence" value="ECO:0007669"/>
    <property type="project" value="UniProtKB-UniRule"/>
</dbReference>
<reference evidence="12 13" key="1">
    <citation type="submission" date="2016-02" db="EMBL/GenBank/DDBJ databases">
        <title>Corynebacterium glutamicum N24 whole genome sequencing project.</title>
        <authorList>
            <person name="Matsutani M."/>
            <person name="Nangtapong N."/>
            <person name="Yakushi T."/>
            <person name="Matsushita K."/>
        </authorList>
    </citation>
    <scope>NUCLEOTIDE SEQUENCE [LARGE SCALE GENOMIC DNA]</scope>
    <source>
        <strain evidence="12 13">N24</strain>
    </source>
</reference>
<feature type="binding site" evidence="9">
    <location>
        <position position="229"/>
    </location>
    <ligand>
        <name>Mg(2+)</name>
        <dbReference type="ChEBI" id="CHEBI:18420"/>
        <label>2</label>
    </ligand>
</feature>
<dbReference type="InterPro" id="IPR005940">
    <property type="entry name" value="Anthranilate_Pribosyl_Tfrase"/>
</dbReference>
<evidence type="ECO:0000256" key="6">
    <source>
        <dbReference type="ARBA" id="ARBA00023141"/>
    </source>
</evidence>
<feature type="binding site" evidence="9">
    <location>
        <position position="84"/>
    </location>
    <ligand>
        <name>5-phospho-alpha-D-ribose 1-diphosphate</name>
        <dbReference type="ChEBI" id="CHEBI:58017"/>
    </ligand>
</feature>
<comment type="pathway">
    <text evidence="1 9">Amino-acid biosynthesis; L-tryptophan biosynthesis; L-tryptophan from chorismate: step 2/5.</text>
</comment>
<feature type="binding site" evidence="9">
    <location>
        <position position="84"/>
    </location>
    <ligand>
        <name>anthranilate</name>
        <dbReference type="ChEBI" id="CHEBI:16567"/>
        <label>1</label>
    </ligand>
</feature>
<name>A0A169SBN3_9CORY</name>
<dbReference type="FunFam" id="3.40.1030.10:FF:000002">
    <property type="entry name" value="Anthranilate phosphoribosyltransferase"/>
    <property type="match status" value="1"/>
</dbReference>
<feature type="binding site" evidence="9">
    <location>
        <begin position="112"/>
        <end position="120"/>
    </location>
    <ligand>
        <name>5-phospho-alpha-D-ribose 1-diphosphate</name>
        <dbReference type="ChEBI" id="CHEBI:58017"/>
    </ligand>
</feature>
<feature type="binding site" evidence="9">
    <location>
        <begin position="87"/>
        <end position="88"/>
    </location>
    <ligand>
        <name>5-phospho-alpha-D-ribose 1-diphosphate</name>
        <dbReference type="ChEBI" id="CHEBI:58017"/>
    </ligand>
</feature>
<dbReference type="RefSeq" id="WP_096459303.1">
    <property type="nucleotide sequence ID" value="NZ_AP017369.1"/>
</dbReference>
<comment type="subunit">
    <text evidence="9">Homodimer.</text>
</comment>
<keyword evidence="4 9" id="KW-0808">Transferase</keyword>
<evidence type="ECO:0000256" key="5">
    <source>
        <dbReference type="ARBA" id="ARBA00022822"/>
    </source>
</evidence>
<keyword evidence="3 9" id="KW-0328">Glycosyltransferase</keyword>
<dbReference type="KEGG" id="csur:N24_3122"/>
<dbReference type="GO" id="GO:0005829">
    <property type="term" value="C:cytosol"/>
    <property type="evidence" value="ECO:0007669"/>
    <property type="project" value="TreeGrafter"/>
</dbReference>
<dbReference type="PANTHER" id="PTHR43285">
    <property type="entry name" value="ANTHRANILATE PHOSPHORIBOSYLTRANSFERASE"/>
    <property type="match status" value="1"/>
</dbReference>
<evidence type="ECO:0000256" key="3">
    <source>
        <dbReference type="ARBA" id="ARBA00022676"/>
    </source>
</evidence>
<dbReference type="InterPro" id="IPR036320">
    <property type="entry name" value="Glycosyl_Trfase_fam3_N_dom_sf"/>
</dbReference>
<comment type="function">
    <text evidence="9">Catalyzes the transfer of the phosphoribosyl group of 5-phosphorylribose-1-pyrophosphate (PRPP) to anthranilate to yield N-(5'-phosphoribosyl)-anthranilate (PRA).</text>
</comment>
<evidence type="ECO:0000256" key="7">
    <source>
        <dbReference type="ARBA" id="ARBA00052328"/>
    </source>
</evidence>
<dbReference type="InterPro" id="IPR017459">
    <property type="entry name" value="Glycosyl_Trfase_fam3_N_dom"/>
</dbReference>
<evidence type="ECO:0000256" key="8">
    <source>
        <dbReference type="ARBA" id="ARBA00061188"/>
    </source>
</evidence>
<sequence>MTTPATLKVLNDYLDNPNPTLEQAIEVFTPLTVGEYDDVHIAALLATIRTRGEQFADIAGAAKAFLAAGRPFPVTGAGLLDSAGTGGDGANTINITTGASLIAASGGVKLVKHGNRSVSSKSGSADVLEALNIPLGLDVDRAAKWLEAANFTFLFAPAYNPAIAHVQPVRQALKFPTIFNTLGPLLSPAHPERQIMGVANAKDGQVIAEVFRELGRKRALVVHGAGTDEIAVHGTTLVWELDENGEIKHYTIEPEDLGLGRYELEDLRGGNGTENAAAMRATFAGTGPDAHRDALAASAGAMFYLNGDVDSLKEGAEKALGLLADGTTQAWLAKHEEIDYSEKESSNDK</sequence>
<keyword evidence="9" id="KW-0479">Metal-binding</keyword>
<evidence type="ECO:0000256" key="1">
    <source>
        <dbReference type="ARBA" id="ARBA00004907"/>
    </source>
</evidence>
<feature type="binding site" evidence="9">
    <location>
        <begin position="94"/>
        <end position="97"/>
    </location>
    <ligand>
        <name>5-phospho-alpha-D-ribose 1-diphosphate</name>
        <dbReference type="ChEBI" id="CHEBI:58017"/>
    </ligand>
</feature>
<feature type="domain" description="Glycosyl transferase family 3 N-terminal" evidence="11">
    <location>
        <begin position="9"/>
        <end position="69"/>
    </location>
</feature>
<feature type="binding site" evidence="9">
    <location>
        <position position="228"/>
    </location>
    <ligand>
        <name>Mg(2+)</name>
        <dbReference type="ChEBI" id="CHEBI:18420"/>
        <label>2</label>
    </ligand>
</feature>
<keyword evidence="5 9" id="KW-0822">Tryptophan biosynthesis</keyword>
<comment type="catalytic activity">
    <reaction evidence="7 9">
        <text>N-(5-phospho-beta-D-ribosyl)anthranilate + diphosphate = 5-phospho-alpha-D-ribose 1-diphosphate + anthranilate</text>
        <dbReference type="Rhea" id="RHEA:11768"/>
        <dbReference type="ChEBI" id="CHEBI:16567"/>
        <dbReference type="ChEBI" id="CHEBI:18277"/>
        <dbReference type="ChEBI" id="CHEBI:33019"/>
        <dbReference type="ChEBI" id="CHEBI:58017"/>
        <dbReference type="EC" id="2.4.2.18"/>
    </reaction>
</comment>
<evidence type="ECO:0000256" key="9">
    <source>
        <dbReference type="HAMAP-Rule" id="MF_00211"/>
    </source>
</evidence>
<evidence type="ECO:0000256" key="2">
    <source>
        <dbReference type="ARBA" id="ARBA00022605"/>
    </source>
</evidence>
<dbReference type="NCBIfam" id="TIGR01245">
    <property type="entry name" value="trpD"/>
    <property type="match status" value="1"/>
</dbReference>
<protein>
    <recommendedName>
        <fullName evidence="9">Anthranilate phosphoribosyltransferase</fullName>
        <ecNumber evidence="9">2.4.2.18</ecNumber>
    </recommendedName>
</protein>
<feature type="binding site" evidence="9">
    <location>
        <position position="96"/>
    </location>
    <ligand>
        <name>Mg(2+)</name>
        <dbReference type="ChEBI" id="CHEBI:18420"/>
        <label>1</label>
    </ligand>
</feature>
<proteinExistence type="inferred from homology"/>
<dbReference type="PANTHER" id="PTHR43285:SF2">
    <property type="entry name" value="ANTHRANILATE PHOSPHORIBOSYLTRANSFERASE"/>
    <property type="match status" value="1"/>
</dbReference>
<keyword evidence="6 9" id="KW-0057">Aromatic amino acid biosynthesis</keyword>
<dbReference type="GO" id="GO:0004048">
    <property type="term" value="F:anthranilate phosphoribosyltransferase activity"/>
    <property type="evidence" value="ECO:0007669"/>
    <property type="project" value="UniProtKB-UniRule"/>
</dbReference>
<evidence type="ECO:0000259" key="11">
    <source>
        <dbReference type="Pfam" id="PF02885"/>
    </source>
</evidence>
<comment type="similarity">
    <text evidence="8">In the C-terminal section; belongs to the anthranilate phosphoribosyltransferase family.</text>
</comment>
<comment type="caution">
    <text evidence="9">Lacks conserved residue(s) required for the propagation of feature annotation.</text>
</comment>
<feature type="binding site" evidence="9">
    <location>
        <position position="229"/>
    </location>
    <ligand>
        <name>Mg(2+)</name>
        <dbReference type="ChEBI" id="CHEBI:18420"/>
        <label>1</label>
    </ligand>
</feature>
<feature type="binding site" evidence="9">
    <location>
        <position position="170"/>
    </location>
    <ligand>
        <name>anthranilate</name>
        <dbReference type="ChEBI" id="CHEBI:16567"/>
        <label>2</label>
    </ligand>
</feature>
<dbReference type="Gene3D" id="3.40.1030.10">
    <property type="entry name" value="Nucleoside phosphorylase/phosphoribosyltransferase catalytic domain"/>
    <property type="match status" value="1"/>
</dbReference>
<dbReference type="UniPathway" id="UPA00035">
    <property type="reaction ID" value="UER00041"/>
</dbReference>
<organism evidence="12 13">
    <name type="scientific">Corynebacterium suranareeae</name>
    <dbReference type="NCBI Taxonomy" id="2506452"/>
    <lineage>
        <taxon>Bacteria</taxon>
        <taxon>Bacillati</taxon>
        <taxon>Actinomycetota</taxon>
        <taxon>Actinomycetes</taxon>
        <taxon>Mycobacteriales</taxon>
        <taxon>Corynebacteriaceae</taxon>
        <taxon>Corynebacterium</taxon>
    </lineage>
</organism>
<accession>A0A169SBN3</accession>
<dbReference type="Pfam" id="PF02885">
    <property type="entry name" value="Glycos_trans_3N"/>
    <property type="match status" value="1"/>
</dbReference>
<feature type="binding site" evidence="9">
    <location>
        <position position="124"/>
    </location>
    <ligand>
        <name>5-phospho-alpha-D-ribose 1-diphosphate</name>
        <dbReference type="ChEBI" id="CHEBI:58017"/>
    </ligand>
</feature>
<dbReference type="HAMAP" id="MF_00211">
    <property type="entry name" value="TrpD"/>
    <property type="match status" value="1"/>
</dbReference>
<dbReference type="AlphaFoldDB" id="A0A169SBN3"/>
<evidence type="ECO:0000313" key="13">
    <source>
        <dbReference type="Proteomes" id="UP000218244"/>
    </source>
</evidence>